<organism evidence="2">
    <name type="scientific">Arion vulgaris</name>
    <dbReference type="NCBI Taxonomy" id="1028688"/>
    <lineage>
        <taxon>Eukaryota</taxon>
        <taxon>Metazoa</taxon>
        <taxon>Spiralia</taxon>
        <taxon>Lophotrochozoa</taxon>
        <taxon>Mollusca</taxon>
        <taxon>Gastropoda</taxon>
        <taxon>Heterobranchia</taxon>
        <taxon>Euthyneura</taxon>
        <taxon>Panpulmonata</taxon>
        <taxon>Eupulmonata</taxon>
        <taxon>Stylommatophora</taxon>
        <taxon>Helicina</taxon>
        <taxon>Arionoidea</taxon>
        <taxon>Arionidae</taxon>
        <taxon>Arion</taxon>
    </lineage>
</organism>
<accession>A0A0B7C4N5</accession>
<feature type="region of interest" description="Disordered" evidence="1">
    <location>
        <begin position="1"/>
        <end position="80"/>
    </location>
</feature>
<gene>
    <name evidence="2" type="primary">ORF221197</name>
</gene>
<dbReference type="EMBL" id="HACG01052539">
    <property type="protein sequence ID" value="CEK99410.1"/>
    <property type="molecule type" value="Transcribed_RNA"/>
</dbReference>
<feature type="non-terminal residue" evidence="2">
    <location>
        <position position="80"/>
    </location>
</feature>
<name>A0A0B7C4N5_9EUPU</name>
<sequence length="80" mass="9173">QGFQQPGVHQRTSDISSLSSRGSSVSNRDTARPVSAYYDPHSINRGNQNFSSRPRSEDVGRKLKEWQSKYGDVRNEYKQR</sequence>
<proteinExistence type="predicted"/>
<protein>
    <submittedName>
        <fullName evidence="2">Uncharacterized protein</fullName>
    </submittedName>
</protein>
<feature type="compositionally biased region" description="Basic and acidic residues" evidence="1">
    <location>
        <begin position="54"/>
        <end position="80"/>
    </location>
</feature>
<feature type="non-terminal residue" evidence="2">
    <location>
        <position position="1"/>
    </location>
</feature>
<reference evidence="2" key="1">
    <citation type="submission" date="2014-12" db="EMBL/GenBank/DDBJ databases">
        <title>Insight into the proteome of Arion vulgaris.</title>
        <authorList>
            <person name="Aradska J."/>
            <person name="Bulat T."/>
            <person name="Smidak R."/>
            <person name="Sarate P."/>
            <person name="Gangsoo J."/>
            <person name="Sialana F."/>
            <person name="Bilban M."/>
            <person name="Lubec G."/>
        </authorList>
    </citation>
    <scope>NUCLEOTIDE SEQUENCE</scope>
    <source>
        <tissue evidence="2">Skin</tissue>
    </source>
</reference>
<dbReference type="AlphaFoldDB" id="A0A0B7C4N5"/>
<evidence type="ECO:0000313" key="2">
    <source>
        <dbReference type="EMBL" id="CEK99410.1"/>
    </source>
</evidence>
<feature type="compositionally biased region" description="Low complexity" evidence="1">
    <location>
        <begin position="13"/>
        <end position="26"/>
    </location>
</feature>
<feature type="compositionally biased region" description="Polar residues" evidence="1">
    <location>
        <begin position="44"/>
        <end position="53"/>
    </location>
</feature>
<evidence type="ECO:0000256" key="1">
    <source>
        <dbReference type="SAM" id="MobiDB-lite"/>
    </source>
</evidence>